<evidence type="ECO:0000256" key="1">
    <source>
        <dbReference type="SAM" id="SignalP"/>
    </source>
</evidence>
<evidence type="ECO:0008006" key="4">
    <source>
        <dbReference type="Google" id="ProtNLM"/>
    </source>
</evidence>
<sequence length="90" mass="9555">MKAEVCAILLLLTVYQGHTLQCNFCFSKGGDLCTATSTQTCSLTADACGAVILPYPLNSSFRQCMNMAVCQGYLETPGVIALCCSTDLCN</sequence>
<protein>
    <recommendedName>
        <fullName evidence="4">UPAR/Ly6 domain-containing protein</fullName>
    </recommendedName>
</protein>
<evidence type="ECO:0000313" key="3">
    <source>
        <dbReference type="Proteomes" id="UP000472267"/>
    </source>
</evidence>
<dbReference type="SUPFAM" id="SSF57302">
    <property type="entry name" value="Snake toxin-like"/>
    <property type="match status" value="1"/>
</dbReference>
<dbReference type="OMA" id="KCNFCFS"/>
<keyword evidence="1" id="KW-0732">Signal</keyword>
<dbReference type="InterPro" id="IPR045860">
    <property type="entry name" value="Snake_toxin-like_sf"/>
</dbReference>
<dbReference type="InParanoid" id="A0A672IYU9"/>
<organism evidence="2 3">
    <name type="scientific">Salarias fasciatus</name>
    <name type="common">Jewelled blenny</name>
    <name type="synonym">Blennius fasciatus</name>
    <dbReference type="NCBI Taxonomy" id="181472"/>
    <lineage>
        <taxon>Eukaryota</taxon>
        <taxon>Metazoa</taxon>
        <taxon>Chordata</taxon>
        <taxon>Craniata</taxon>
        <taxon>Vertebrata</taxon>
        <taxon>Euteleostomi</taxon>
        <taxon>Actinopterygii</taxon>
        <taxon>Neopterygii</taxon>
        <taxon>Teleostei</taxon>
        <taxon>Neoteleostei</taxon>
        <taxon>Acanthomorphata</taxon>
        <taxon>Ovalentaria</taxon>
        <taxon>Blenniimorphae</taxon>
        <taxon>Blenniiformes</taxon>
        <taxon>Blennioidei</taxon>
        <taxon>Blenniidae</taxon>
        <taxon>Salariinae</taxon>
        <taxon>Salarias</taxon>
    </lineage>
</organism>
<name>A0A672IYU9_SALFA</name>
<proteinExistence type="predicted"/>
<evidence type="ECO:0000313" key="2">
    <source>
        <dbReference type="Ensembl" id="ENSSFAP00005047168.1"/>
    </source>
</evidence>
<feature type="signal peptide" evidence="1">
    <location>
        <begin position="1"/>
        <end position="19"/>
    </location>
</feature>
<accession>A0A672IYU9</accession>
<reference evidence="2" key="1">
    <citation type="submission" date="2025-08" db="UniProtKB">
        <authorList>
            <consortium name="Ensembl"/>
        </authorList>
    </citation>
    <scope>IDENTIFICATION</scope>
</reference>
<dbReference type="AlphaFoldDB" id="A0A672IYU9"/>
<reference evidence="2" key="2">
    <citation type="submission" date="2025-09" db="UniProtKB">
        <authorList>
            <consortium name="Ensembl"/>
        </authorList>
    </citation>
    <scope>IDENTIFICATION</scope>
</reference>
<dbReference type="Proteomes" id="UP000472267">
    <property type="component" value="Unassembled WGS sequence"/>
</dbReference>
<dbReference type="Ensembl" id="ENSSFAT00005048763.1">
    <property type="protein sequence ID" value="ENSSFAP00005047168.1"/>
    <property type="gene ID" value="ENSSFAG00005022941.1"/>
</dbReference>
<feature type="chain" id="PRO_5025643480" description="UPAR/Ly6 domain-containing protein" evidence="1">
    <location>
        <begin position="20"/>
        <end position="90"/>
    </location>
</feature>
<keyword evidence="3" id="KW-1185">Reference proteome</keyword>